<dbReference type="EMBL" id="AP005803">
    <property type="protein sequence ID" value="BAD20067.1"/>
    <property type="molecule type" value="Genomic_DNA"/>
</dbReference>
<dbReference type="PANTHER" id="PTHR31827:SF40">
    <property type="entry name" value="F22C12.10"/>
    <property type="match status" value="1"/>
</dbReference>
<reference evidence="5" key="3">
    <citation type="journal article" date="2005" name="Nature">
        <title>The map-based sequence of the rice genome.</title>
        <authorList>
            <consortium name="International rice genome sequencing project (IRGSP)"/>
            <person name="Matsumoto T."/>
            <person name="Wu J."/>
            <person name="Kanamori H."/>
            <person name="Katayose Y."/>
            <person name="Fujisawa M."/>
            <person name="Namiki N."/>
            <person name="Mizuno H."/>
            <person name="Yamamoto K."/>
            <person name="Antonio B.A."/>
            <person name="Baba T."/>
            <person name="Sakata K."/>
            <person name="Nagamura Y."/>
            <person name="Aoki H."/>
            <person name="Arikawa K."/>
            <person name="Arita K."/>
            <person name="Bito T."/>
            <person name="Chiden Y."/>
            <person name="Fujitsuka N."/>
            <person name="Fukunaka R."/>
            <person name="Hamada M."/>
            <person name="Harada C."/>
            <person name="Hayashi A."/>
            <person name="Hijishita S."/>
            <person name="Honda M."/>
            <person name="Hosokawa S."/>
            <person name="Ichikawa Y."/>
            <person name="Idonuma A."/>
            <person name="Iijima M."/>
            <person name="Ikeda M."/>
            <person name="Ikeno M."/>
            <person name="Ito K."/>
            <person name="Ito S."/>
            <person name="Ito T."/>
            <person name="Ito Y."/>
            <person name="Ito Y."/>
            <person name="Iwabuchi A."/>
            <person name="Kamiya K."/>
            <person name="Karasawa W."/>
            <person name="Kurita K."/>
            <person name="Katagiri S."/>
            <person name="Kikuta A."/>
            <person name="Kobayashi H."/>
            <person name="Kobayashi N."/>
            <person name="Machita K."/>
            <person name="Maehara T."/>
            <person name="Masukawa M."/>
            <person name="Mizubayashi T."/>
            <person name="Mukai Y."/>
            <person name="Nagasaki H."/>
            <person name="Nagata Y."/>
            <person name="Naito S."/>
            <person name="Nakashima M."/>
            <person name="Nakama Y."/>
            <person name="Nakamichi Y."/>
            <person name="Nakamura M."/>
            <person name="Meguro A."/>
            <person name="Negishi M."/>
            <person name="Ohta I."/>
            <person name="Ohta T."/>
            <person name="Okamoto M."/>
            <person name="Ono N."/>
            <person name="Saji S."/>
            <person name="Sakaguchi M."/>
            <person name="Sakai K."/>
            <person name="Shibata M."/>
            <person name="Shimokawa T."/>
            <person name="Song J."/>
            <person name="Takazaki Y."/>
            <person name="Terasawa K."/>
            <person name="Tsugane M."/>
            <person name="Tsuji K."/>
            <person name="Ueda S."/>
            <person name="Waki K."/>
            <person name="Yamagata H."/>
            <person name="Yamamoto M."/>
            <person name="Yamamoto S."/>
            <person name="Yamane H."/>
            <person name="Yoshiki S."/>
            <person name="Yoshihara R."/>
            <person name="Yukawa K."/>
            <person name="Zhong H."/>
            <person name="Yano M."/>
            <person name="Yuan Q."/>
            <person name="Ouyang S."/>
            <person name="Liu J."/>
            <person name="Jones K.M."/>
            <person name="Gansberger K."/>
            <person name="Moffat K."/>
            <person name="Hill J."/>
            <person name="Bera J."/>
            <person name="Fadrosh D."/>
            <person name="Jin S."/>
            <person name="Johri S."/>
            <person name="Kim M."/>
            <person name="Overton L."/>
            <person name="Reardon M."/>
            <person name="Tsitrin T."/>
            <person name="Vuong H."/>
            <person name="Weaver B."/>
            <person name="Ciecko A."/>
            <person name="Tallon L."/>
            <person name="Jackson J."/>
            <person name="Pai G."/>
            <person name="Aken S.V."/>
            <person name="Utterback T."/>
            <person name="Reidmuller S."/>
            <person name="Feldblyum T."/>
            <person name="Hsiao J."/>
            <person name="Zismann V."/>
            <person name="Iobst S."/>
            <person name="de Vazeille A.R."/>
            <person name="Buell C.R."/>
            <person name="Ying K."/>
            <person name="Li Y."/>
            <person name="Lu T."/>
            <person name="Huang Y."/>
            <person name="Zhao Q."/>
            <person name="Feng Q."/>
            <person name="Zhang L."/>
            <person name="Zhu J."/>
            <person name="Weng Q."/>
            <person name="Mu J."/>
            <person name="Lu Y."/>
            <person name="Fan D."/>
            <person name="Liu Y."/>
            <person name="Guan J."/>
            <person name="Zhang Y."/>
            <person name="Yu S."/>
            <person name="Liu X."/>
            <person name="Zhang Y."/>
            <person name="Hong G."/>
            <person name="Han B."/>
            <person name="Choisne N."/>
            <person name="Demange N."/>
            <person name="Orjeda G."/>
            <person name="Samain S."/>
            <person name="Cattolico L."/>
            <person name="Pelletier E."/>
            <person name="Couloux A."/>
            <person name="Segurens B."/>
            <person name="Wincker P."/>
            <person name="D'Hont A."/>
            <person name="Scarpelli C."/>
            <person name="Weissenbach J."/>
            <person name="Salanoubat M."/>
            <person name="Quetier F."/>
            <person name="Yu Y."/>
            <person name="Kim H.R."/>
            <person name="Rambo T."/>
            <person name="Currie J."/>
            <person name="Collura K."/>
            <person name="Luo M."/>
            <person name="Yang T."/>
            <person name="Ammiraju J.S.S."/>
            <person name="Engler F."/>
            <person name="Soderlund C."/>
            <person name="Wing R.A."/>
            <person name="Palmer L.E."/>
            <person name="de la Bastide M."/>
            <person name="Spiegel L."/>
            <person name="Nascimento L."/>
            <person name="Zutavern T."/>
            <person name="O'Shaughnessy A."/>
            <person name="Dike S."/>
            <person name="Dedhia N."/>
            <person name="Preston R."/>
            <person name="Balija V."/>
            <person name="McCombie W.R."/>
            <person name="Chow T."/>
            <person name="Chen H."/>
            <person name="Chung M."/>
            <person name="Chen C."/>
            <person name="Shaw J."/>
            <person name="Wu H."/>
            <person name="Hsiao K."/>
            <person name="Chao Y."/>
            <person name="Chu M."/>
            <person name="Cheng C."/>
            <person name="Hour A."/>
            <person name="Lee P."/>
            <person name="Lin S."/>
            <person name="Lin Y."/>
            <person name="Liou J."/>
            <person name="Liu S."/>
            <person name="Hsing Y."/>
            <person name="Raghuvanshi S."/>
            <person name="Mohanty A."/>
            <person name="Bharti A.K."/>
            <person name="Gaur A."/>
            <person name="Gupta V."/>
            <person name="Kumar D."/>
            <person name="Ravi V."/>
            <person name="Vij S."/>
            <person name="Kapur A."/>
            <person name="Khurana P."/>
            <person name="Khurana P."/>
            <person name="Khurana J.P."/>
            <person name="Tyagi A.K."/>
            <person name="Gaikwad K."/>
            <person name="Singh A."/>
            <person name="Dalal V."/>
            <person name="Srivastava S."/>
            <person name="Dixit A."/>
            <person name="Pal A.K."/>
            <person name="Ghazi I.A."/>
            <person name="Yadav M."/>
            <person name="Pandit A."/>
            <person name="Bhargava A."/>
            <person name="Sureshbabu K."/>
            <person name="Batra K."/>
            <person name="Sharma T.R."/>
            <person name="Mohapatra T."/>
            <person name="Singh N.K."/>
            <person name="Messing J."/>
            <person name="Nelson A.B."/>
            <person name="Fuks G."/>
            <person name="Kavchok S."/>
            <person name="Keizer G."/>
            <person name="Linton E."/>
            <person name="Llaca V."/>
            <person name="Song R."/>
            <person name="Tanyolac B."/>
            <person name="Young S."/>
            <person name="Ho-Il K."/>
            <person name="Hahn J.H."/>
            <person name="Sangsakoo G."/>
            <person name="Vanavichit A."/>
            <person name="de Mattos Luiz.A.T."/>
            <person name="Zimmer P.D."/>
            <person name="Malone G."/>
            <person name="Dellagostin O."/>
            <person name="de Oliveira A.C."/>
            <person name="Bevan M."/>
            <person name="Bancroft I."/>
            <person name="Minx P."/>
            <person name="Cordum H."/>
            <person name="Wilson R."/>
            <person name="Cheng Z."/>
            <person name="Jin W."/>
            <person name="Jiang J."/>
            <person name="Leong S.A."/>
            <person name="Iwama H."/>
            <person name="Gojobori T."/>
            <person name="Itoh T."/>
            <person name="Niimura Y."/>
            <person name="Fujii Y."/>
            <person name="Habara T."/>
            <person name="Sakai H."/>
            <person name="Sato Y."/>
            <person name="Wilson G."/>
            <person name="Kumar K."/>
            <person name="McCouch S."/>
            <person name="Juretic N."/>
            <person name="Hoen D."/>
            <person name="Wright S."/>
            <person name="Bruskiewich R."/>
            <person name="Bureau T."/>
            <person name="Miyao A."/>
            <person name="Hirochika H."/>
            <person name="Nishikawa T."/>
            <person name="Kadowaki K."/>
            <person name="Sugiura M."/>
            <person name="Burr B."/>
            <person name="Sasaki T."/>
        </authorList>
    </citation>
    <scope>NUCLEOTIDE SEQUENCE [LARGE SCALE GENOMIC DNA]</scope>
    <source>
        <strain evidence="5">cv. Nipponbare</strain>
    </source>
</reference>
<proteinExistence type="predicted"/>
<feature type="domain" description="WRKY19-like zinc finger" evidence="2">
    <location>
        <begin position="266"/>
        <end position="290"/>
    </location>
</feature>
<reference evidence="5" key="4">
    <citation type="journal article" date="2008" name="Nucleic Acids Res.">
        <title>The rice annotation project database (RAP-DB): 2008 update.</title>
        <authorList>
            <consortium name="The rice annotation project (RAP)"/>
        </authorList>
    </citation>
    <scope>GENOME REANNOTATION</scope>
    <source>
        <strain evidence="5">cv. Nipponbare</strain>
    </source>
</reference>
<dbReference type="Proteomes" id="UP000000763">
    <property type="component" value="Chromosome 2"/>
</dbReference>
<feature type="domain" description="WRKY19-like zinc finger" evidence="2">
    <location>
        <begin position="242"/>
        <end position="265"/>
    </location>
</feature>
<accession>Q6K245</accession>
<protein>
    <submittedName>
        <fullName evidence="4">Loricrin-like</fullName>
    </submittedName>
</protein>
<feature type="domain" description="WRKY19-like zinc finger" evidence="2">
    <location>
        <begin position="291"/>
        <end position="315"/>
    </location>
</feature>
<reference evidence="3" key="1">
    <citation type="submission" date="2002-10" db="EMBL/GenBank/DDBJ databases">
        <title>Oryza sativa nipponbare(GA3) genomic DNA, chromosome 2, BAC clone:OSJNBa0060K08.</title>
        <authorList>
            <person name="Sasaki T."/>
            <person name="Matsumoto T."/>
            <person name="Katayose Y."/>
        </authorList>
    </citation>
    <scope>NUCLEOTIDE SEQUENCE</scope>
</reference>
<gene>
    <name evidence="4" type="primary">B1178F07.7-1</name>
    <name evidence="3" type="ORF">OSJNBa0060K08.17-1</name>
</gene>
<dbReference type="InterPro" id="IPR056866">
    <property type="entry name" value="Znf_WRKY19"/>
</dbReference>
<dbReference type="AlphaFoldDB" id="Q6K245"/>
<evidence type="ECO:0000313" key="4">
    <source>
        <dbReference type="EMBL" id="BAD20113.1"/>
    </source>
</evidence>
<evidence type="ECO:0000256" key="1">
    <source>
        <dbReference type="SAM" id="MobiDB-lite"/>
    </source>
</evidence>
<evidence type="ECO:0000313" key="3">
    <source>
        <dbReference type="EMBL" id="BAD20067.1"/>
    </source>
</evidence>
<feature type="compositionally biased region" description="Low complexity" evidence="1">
    <location>
        <begin position="65"/>
        <end position="80"/>
    </location>
</feature>
<reference evidence="4" key="2">
    <citation type="submission" date="2003-01" db="EMBL/GenBank/DDBJ databases">
        <title>Oryza sativa nipponbare(GA3) genomic DNA, chromosome 2, BAC clone:B1178F07.</title>
        <authorList>
            <person name="Sasaki T."/>
            <person name="Matsumoto T."/>
            <person name="Katayose Y."/>
        </authorList>
    </citation>
    <scope>NUCLEOTIDE SEQUENCE</scope>
</reference>
<dbReference type="EMBL" id="AP006160">
    <property type="protein sequence ID" value="BAD20113.1"/>
    <property type="molecule type" value="Genomic_DNA"/>
</dbReference>
<dbReference type="Pfam" id="PF24906">
    <property type="entry name" value="Zf_WRKY19"/>
    <property type="match status" value="3"/>
</dbReference>
<evidence type="ECO:0000259" key="2">
    <source>
        <dbReference type="Pfam" id="PF24906"/>
    </source>
</evidence>
<dbReference type="PANTHER" id="PTHR31827">
    <property type="entry name" value="EMB|CAB89363.1"/>
    <property type="match status" value="1"/>
</dbReference>
<feature type="region of interest" description="Disordered" evidence="1">
    <location>
        <begin position="65"/>
        <end position="91"/>
    </location>
</feature>
<sequence length="492" mass="52636">MDPRLGRSAFINFSNPNAYVGKFPVISTVSHPTASSQIDVLAHCSSYNLPRGTKRKFDGLSLGLGNSSSSESSKQSMGTGCTISSAKGSDDGSSIDLDLNHFTLGNEGTSRLDKRACDSRRALDKPELNLELSLSSQSAITGADFTAATEYNSPSLQPYYMDLVPTVDEGSTSARRPSGCQVLSFLNKTAKMSEFSPREVFPGSSNQSQGPAPMPTLLQLPKSPVACTSGLSRPQQRSSSTKNCTYPGCMKGARGSSGRCIAHGGGRRCQKDGCDKGAEGKTIFCKAHGGGRRCEHLGCTKSAEGRTDFCIAHGGGRRCSHEGCKRAARGKSGRCIKHGGGKRCQHAGCTKMQEAVLTAVLAMAGARDANLLDVIRVHREALTFARHMEAASVACGVTKDLTMELVTLLVSALQEARMACVFITIRRWMKIVSMGVSALSAMHFLREIDLQTLKQAGAAFSRILWRLLVVWQLQLTRVGCMVATSCQCLQMA</sequence>
<evidence type="ECO:0000313" key="5">
    <source>
        <dbReference type="Proteomes" id="UP000000763"/>
    </source>
</evidence>
<organism evidence="4 5">
    <name type="scientific">Oryza sativa subsp. japonica</name>
    <name type="common">Rice</name>
    <dbReference type="NCBI Taxonomy" id="39947"/>
    <lineage>
        <taxon>Eukaryota</taxon>
        <taxon>Viridiplantae</taxon>
        <taxon>Streptophyta</taxon>
        <taxon>Embryophyta</taxon>
        <taxon>Tracheophyta</taxon>
        <taxon>Spermatophyta</taxon>
        <taxon>Magnoliopsida</taxon>
        <taxon>Liliopsida</taxon>
        <taxon>Poales</taxon>
        <taxon>Poaceae</taxon>
        <taxon>BOP clade</taxon>
        <taxon>Oryzoideae</taxon>
        <taxon>Oryzeae</taxon>
        <taxon>Oryzinae</taxon>
        <taxon>Oryza</taxon>
        <taxon>Oryza sativa</taxon>
    </lineage>
</organism>
<name>Q6K245_ORYSJ</name>